<dbReference type="InterPro" id="IPR027007">
    <property type="entry name" value="C2_DOCK-type_domain"/>
</dbReference>
<evidence type="ECO:0000256" key="6">
    <source>
        <dbReference type="SAM" id="MobiDB-lite"/>
    </source>
</evidence>
<dbReference type="GO" id="GO:0005085">
    <property type="term" value="F:guanyl-nucleotide exchange factor activity"/>
    <property type="evidence" value="ECO:0007669"/>
    <property type="project" value="UniProtKB-KW"/>
</dbReference>
<feature type="compositionally biased region" description="Polar residues" evidence="6">
    <location>
        <begin position="1508"/>
        <end position="1548"/>
    </location>
</feature>
<dbReference type="PANTHER" id="PTHR45653:SF10">
    <property type="entry name" value="MYOBLAST CITY, ISOFORM B"/>
    <property type="match status" value="1"/>
</dbReference>
<keyword evidence="2" id="KW-0963">Cytoplasm</keyword>
<keyword evidence="3" id="KW-0597">Phosphoprotein</keyword>
<evidence type="ECO:0000256" key="1">
    <source>
        <dbReference type="ARBA" id="ARBA00004496"/>
    </source>
</evidence>
<dbReference type="Pfam" id="PF06920">
    <property type="entry name" value="DHR-2_Lobe_A"/>
    <property type="match status" value="1"/>
</dbReference>
<feature type="domain" description="C2 DOCK-type" evidence="7">
    <location>
        <begin position="784"/>
        <end position="973"/>
    </location>
</feature>
<organism evidence="9 10">
    <name type="scientific">Umbelopsis vinacea</name>
    <dbReference type="NCBI Taxonomy" id="44442"/>
    <lineage>
        <taxon>Eukaryota</taxon>
        <taxon>Fungi</taxon>
        <taxon>Fungi incertae sedis</taxon>
        <taxon>Mucoromycota</taxon>
        <taxon>Mucoromycotina</taxon>
        <taxon>Umbelopsidomycetes</taxon>
        <taxon>Umbelopsidales</taxon>
        <taxon>Umbelopsidaceae</taxon>
        <taxon>Umbelopsis</taxon>
    </lineage>
</organism>
<evidence type="ECO:0000313" key="10">
    <source>
        <dbReference type="Proteomes" id="UP000612746"/>
    </source>
</evidence>
<dbReference type="InterPro" id="IPR046773">
    <property type="entry name" value="DOCKER_Lobe_C"/>
</dbReference>
<feature type="region of interest" description="Disordered" evidence="6">
    <location>
        <begin position="43"/>
        <end position="65"/>
    </location>
</feature>
<dbReference type="InterPro" id="IPR027357">
    <property type="entry name" value="DOCKER_dom"/>
</dbReference>
<dbReference type="Pfam" id="PF20421">
    <property type="entry name" value="DHR-2_Lobe_C"/>
    <property type="match status" value="1"/>
</dbReference>
<dbReference type="Pfam" id="PF16172">
    <property type="entry name" value="DOCK_N"/>
    <property type="match status" value="2"/>
</dbReference>
<evidence type="ECO:0000259" key="8">
    <source>
        <dbReference type="PROSITE" id="PS51651"/>
    </source>
</evidence>
<dbReference type="Pfam" id="PF14429">
    <property type="entry name" value="DOCK-C2"/>
    <property type="match status" value="1"/>
</dbReference>
<dbReference type="CDD" id="cd11684">
    <property type="entry name" value="DHR2_DOCK"/>
    <property type="match status" value="1"/>
</dbReference>
<keyword evidence="10" id="KW-1185">Reference proteome</keyword>
<feature type="non-terminal residue" evidence="9">
    <location>
        <position position="1"/>
    </location>
</feature>
<dbReference type="Gene3D" id="2.30.30.40">
    <property type="entry name" value="SH3 Domains"/>
    <property type="match status" value="1"/>
</dbReference>
<feature type="region of interest" description="Disordered" evidence="6">
    <location>
        <begin position="2550"/>
        <end position="2615"/>
    </location>
</feature>
<evidence type="ECO:0000313" key="9">
    <source>
        <dbReference type="EMBL" id="KAG2185632.1"/>
    </source>
</evidence>
<dbReference type="InterPro" id="IPR046770">
    <property type="entry name" value="DOCKER_Lobe_B"/>
</dbReference>
<keyword evidence="4" id="KW-0344">Guanine-nucleotide releasing factor</keyword>
<dbReference type="Gene3D" id="1.20.58.740">
    <property type="match status" value="1"/>
</dbReference>
<comment type="similarity">
    <text evidence="5">Belongs to the DOCK family.</text>
</comment>
<dbReference type="InterPro" id="IPR043161">
    <property type="entry name" value="DOCK_C_lobe_A"/>
</dbReference>
<feature type="compositionally biased region" description="Low complexity" evidence="6">
    <location>
        <begin position="657"/>
        <end position="685"/>
    </location>
</feature>
<evidence type="ECO:0000259" key="7">
    <source>
        <dbReference type="PROSITE" id="PS51650"/>
    </source>
</evidence>
<dbReference type="Gene3D" id="1.20.1270.350">
    <property type="entry name" value="Dedicator of cytokinesis N-terminal subdomain"/>
    <property type="match status" value="1"/>
</dbReference>
<feature type="domain" description="DOCKER" evidence="8">
    <location>
        <begin position="1999"/>
        <end position="2440"/>
    </location>
</feature>
<dbReference type="Pfam" id="PF20422">
    <property type="entry name" value="DHR-2_Lobe_B"/>
    <property type="match status" value="1"/>
</dbReference>
<evidence type="ECO:0000256" key="3">
    <source>
        <dbReference type="ARBA" id="ARBA00022553"/>
    </source>
</evidence>
<comment type="caution">
    <text evidence="9">The sequence shown here is derived from an EMBL/GenBank/DDBJ whole genome shotgun (WGS) entry which is preliminary data.</text>
</comment>
<dbReference type="InterPro" id="IPR046769">
    <property type="entry name" value="DOCKER_Lobe_A"/>
</dbReference>
<dbReference type="PROSITE" id="PS51650">
    <property type="entry name" value="C2_DOCK"/>
    <property type="match status" value="1"/>
</dbReference>
<comment type="subcellular location">
    <subcellularLocation>
        <location evidence="1">Cytoplasm</location>
    </subcellularLocation>
</comment>
<dbReference type="GO" id="GO:0031267">
    <property type="term" value="F:small GTPase binding"/>
    <property type="evidence" value="ECO:0007669"/>
    <property type="project" value="TreeGrafter"/>
</dbReference>
<feature type="compositionally biased region" description="Low complexity" evidence="6">
    <location>
        <begin position="2579"/>
        <end position="2603"/>
    </location>
</feature>
<dbReference type="GO" id="GO:0005737">
    <property type="term" value="C:cytoplasm"/>
    <property type="evidence" value="ECO:0007669"/>
    <property type="project" value="UniProtKB-SubCell"/>
</dbReference>
<feature type="region of interest" description="Disordered" evidence="6">
    <location>
        <begin position="1498"/>
        <end position="1548"/>
    </location>
</feature>
<dbReference type="InterPro" id="IPR026791">
    <property type="entry name" value="DOCK"/>
</dbReference>
<gene>
    <name evidence="9" type="ORF">INT44_002425</name>
</gene>
<name>A0A8H7UL05_9FUNG</name>
<feature type="region of interest" description="Disordered" evidence="6">
    <location>
        <begin position="649"/>
        <end position="685"/>
    </location>
</feature>
<dbReference type="InterPro" id="IPR032376">
    <property type="entry name" value="DOCK_N"/>
</dbReference>
<proteinExistence type="inferred from homology"/>
<accession>A0A8H7UL05</accession>
<dbReference type="OrthoDB" id="18896at2759"/>
<feature type="compositionally biased region" description="Low complexity" evidence="6">
    <location>
        <begin position="43"/>
        <end position="57"/>
    </location>
</feature>
<feature type="compositionally biased region" description="Low complexity" evidence="6">
    <location>
        <begin position="2473"/>
        <end position="2483"/>
    </location>
</feature>
<protein>
    <submittedName>
        <fullName evidence="9">Uncharacterized protein</fullName>
    </submittedName>
</protein>
<evidence type="ECO:0000256" key="2">
    <source>
        <dbReference type="ARBA" id="ARBA00022490"/>
    </source>
</evidence>
<dbReference type="EMBL" id="JAEPRA010000005">
    <property type="protein sequence ID" value="KAG2185632.1"/>
    <property type="molecule type" value="Genomic_DNA"/>
</dbReference>
<dbReference type="Gene3D" id="1.25.40.410">
    <property type="match status" value="1"/>
</dbReference>
<feature type="compositionally biased region" description="Low complexity" evidence="6">
    <location>
        <begin position="1498"/>
        <end position="1507"/>
    </location>
</feature>
<dbReference type="CDD" id="cd08679">
    <property type="entry name" value="C2_DOCK180_related"/>
    <property type="match status" value="1"/>
</dbReference>
<dbReference type="InterPro" id="IPR043162">
    <property type="entry name" value="DOCK_C_lobe_C"/>
</dbReference>
<dbReference type="PANTHER" id="PTHR45653">
    <property type="entry name" value="DEDICATOR OF CYTOKINESIS"/>
    <property type="match status" value="1"/>
</dbReference>
<evidence type="ECO:0000256" key="4">
    <source>
        <dbReference type="ARBA" id="ARBA00022658"/>
    </source>
</evidence>
<sequence length="2615" mass="291687">MQVGRDSVTKWLPLPKIAHGIVIYPFSPTPNLNVQSNASGQTSATTLLTPTSSRPNTAYSTIQSPLHSPFTDDGSVLSANSVPTSPVPEPIKPSDLNALIPLEVGDEVFIIEQQKSWYRGYVLRALNHGELPSSAPIGCFPKNHVHIKGYVRVNTLKPEKNRLSVAVDPMDPNIIPEVEQVGSPDSSSSMLSYMAAARPPKLPRSLSESNITTKVSSSMKFIPDETIDEGEIFRPSSVTSMSNSSASNFLSSLDLAEANHPQIAQPKSEPARLPPLPFTRYSQSTATGESEPLIDEIAACIREWNCRLYTHLSDRRYAAFNSLKDQINYLFQARRQLLDQTLSREELSRLRKELIHRMVVINVIQGGEMLLRHPHVGHLLDLHNTSIATIYRMHFEYANKDLSTPNALLNSTTSGLLSSASALKLPSPSITALLQNPTSGLAELTENMQPASPGVIHPPSPLVLNAPSGTAKGAKFYHLYFDLKACVAHICQPGEYTELYFSLYNRPDEKFLTEEFLVVMNYNGMPKDESRIGKLNTLFTQISNHDLNKDIYLVCRIVRMGAMKLSDKDHGSSMSGGQASIISGLTDSKSYFDVANGKQHQISLQHQLAQQRHMSQPATTQPNNAQHGFRRPFGCAVLHLGGLLKGTATNQTLAPGPSSSTYTSSPAVNPGSASLPSSSAGTPGLSIRTNLGTANSRDMLAAEHFMPIYTPTTESGYSCLINNIIDETPKEYERNPRAEMLCVYLRLFHGELDNVVKTNTGLLQDVPITSWLGFPDVVFPGDERNELYISLSSGDFSQMGRSKNVQVTVCVRSNITGDVIEDALHPASGVGPTTYWESMVFYHDQRPSWEETIKVKIADVDIWEKSHVFLTVRHRSSSGYNIQQSHGGHSSLYRGQLHSPQGLASEKIVAFGFLPLFLPPVFQNFVVDGTHKLALYRYDKQLSNPGSYLNIVPWCVQSTAPTNMSTTNRQNHRLTMRHGSQSSIGSRNGLAIVPNGSNHNLVRQDTNHSGTMHVGSPIGIMPSPTSAMPSSAAPSNVKPTILRDTVTFQTFLCSTQYTQNQVLVQLLNWQSFFEQGQEGKQELQSVLDQFTFVGEMEIVKFLGDIFDALFGILTTNHVKRQDAQDMDDKVVESIVWVLGIIQDRRFSNFRPVLDVYIEQLFAQPGISSTGITFGKSPPKEAYVYDALLKSHLRLCSDPADIVRAKKLRSSMKVWEYLFRFIVRSREVARQTEEESERTLRDMMFKEELQQLMKLINGIMSPELPSSMIGSQTLALQHFASILGELRRVFLPSEVSVIIIDFLDASAHVTGKLVAYRLCTIIFVIKSPIFMDMDSKNSLVPKVVHWIECWIRPYSQVVKEQEPGSGKDNNVPPNQAIPSVSRAQWLENLRLSITIVYLVFEKVRGYRSMSHTSTSLSSSWVSSMLSLKNVSHFRPISLATHDEYDESHEDQMLSAEHEVAEITVTLLSMLPLLLNTYMELQVIVSQCYKAMLQPIASASSTTSPTSASFVQKSPSISSRNSMSLRDRANSVSSKAHTAQGLSGQFTNQSANNSQSILSKCPATPFPSVYPFPSTPAIKTNPKSSKLDVSPLISSGLSDISVIILELFNVVPSHEWKQYLIYTVEEQGTRKASMIIREVCGVCLGLLQGEMINPEQDDDSLQGIDPSIFEKIAAARAIPRNWLNLQMVAHQVVIKSVLTPIIELIREGYFPLDSKAEVGYELEVNNNPMALWECVLRTIFTVVSSRELEIDRFLPQRQHAMWKLVGDLRGGSGVHALLVLWKAYGLDQQSPDTVDEHDMHEAMMDDDELETNSEPDITMDKNPDLETLKSRSSVTSIDEMQLRPPPLSIATNVPLPNKLTIFHARATPLIVLPLCKMCLADHDYVREVASNMMIDLFVIEYKRTGNVMRLQQYLIGTMDHLLMVEKIGNPVSRHRLVLELQNSLQQHAGSINTECYELCTSAIASLATFLDLLLQIRSLPQDNDEYMDERINGTLKLMRFIQMIEREEIYIKYVHQLVQLQLESNNSVEAALTLKLHADLLEWDPYTELGAITELNFTAQTAFARKEKIYFKMLDYLERGKAWEICVDLCKELAEHYESTTFDYIRLSEILSRQAGYIESIAKKERYYPEYFRVGYYGRGFPASVRNHQVVFRGFEWEKIGSFIERIQNKHPNAEVLPAKSNSGGSISDQELKELEASPDSQYLQITAVTPEPVREDRPIFSNQLVSDNIRSYYMANEVSRFSFSRPVLKPVVNPEDGTSTKPENDFLNLWTEKTTLICEDSFPTILRRSRVIKTIVVELSPIENAVHAMEQKNNELLALERKYALTIPKASKTSQSSTNTNNINPFSMALNGAVDAPVNGGVPMYKMAFLSGVFASQHPDMLEWVQRLRDTIDDQVQILERCLEVHNKLVPSEMRPLHNNLVKFFRKNFKDEIQRVNLKRRMSQAASRASRNSKVLSATSLQEIIDRTPTNRQGSVSPGLASPGAGSGNTKLGAMPPISRAFSIRPSSMILTGMDDNLQVTDEDLLTAGKKMAPSDVSSKAESLSRSFKMSLRMKGGRRRTSSNPDMLADIITNPPGQRSAKSTLNSTSSSSPSLLSASSSNSKSSKKRTWAFSKP</sequence>
<feature type="region of interest" description="Disordered" evidence="6">
    <location>
        <begin position="2465"/>
        <end position="2493"/>
    </location>
</feature>
<dbReference type="InterPro" id="IPR035892">
    <property type="entry name" value="C2_domain_sf"/>
</dbReference>
<dbReference type="InterPro" id="IPR042455">
    <property type="entry name" value="DOCK_N_sub1"/>
</dbReference>
<dbReference type="Gene3D" id="2.60.40.150">
    <property type="entry name" value="C2 domain"/>
    <property type="match status" value="1"/>
</dbReference>
<evidence type="ECO:0000256" key="5">
    <source>
        <dbReference type="PROSITE-ProRule" id="PRU00983"/>
    </source>
</evidence>
<dbReference type="Pfam" id="PF23554">
    <property type="entry name" value="TPR_DOCK"/>
    <property type="match status" value="1"/>
</dbReference>
<dbReference type="GO" id="GO:0005886">
    <property type="term" value="C:plasma membrane"/>
    <property type="evidence" value="ECO:0007669"/>
    <property type="project" value="TreeGrafter"/>
</dbReference>
<dbReference type="PROSITE" id="PS51651">
    <property type="entry name" value="DOCKER"/>
    <property type="match status" value="1"/>
</dbReference>
<reference evidence="9" key="1">
    <citation type="submission" date="2020-12" db="EMBL/GenBank/DDBJ databases">
        <title>Metabolic potential, ecology and presence of endohyphal bacteria is reflected in genomic diversity of Mucoromycotina.</title>
        <authorList>
            <person name="Muszewska A."/>
            <person name="Okrasinska A."/>
            <person name="Steczkiewicz K."/>
            <person name="Drgas O."/>
            <person name="Orlowska M."/>
            <person name="Perlinska-Lenart U."/>
            <person name="Aleksandrzak-Piekarczyk T."/>
            <person name="Szatraj K."/>
            <person name="Zielenkiewicz U."/>
            <person name="Pilsyk S."/>
            <person name="Malc E."/>
            <person name="Mieczkowski P."/>
            <person name="Kruszewska J.S."/>
            <person name="Biernat P."/>
            <person name="Pawlowska J."/>
        </authorList>
    </citation>
    <scope>NUCLEOTIDE SEQUENCE</scope>
    <source>
        <strain evidence="9">WA0000051536</strain>
    </source>
</reference>
<dbReference type="GO" id="GO:0007264">
    <property type="term" value="P:small GTPase-mediated signal transduction"/>
    <property type="evidence" value="ECO:0007669"/>
    <property type="project" value="InterPro"/>
</dbReference>
<dbReference type="Proteomes" id="UP000612746">
    <property type="component" value="Unassembled WGS sequence"/>
</dbReference>
<dbReference type="InterPro" id="IPR056372">
    <property type="entry name" value="TPR_DOCK"/>
</dbReference>